<name>A0A4R0PCH7_9HYPH</name>
<dbReference type="AlphaFoldDB" id="A0A4R0PCH7"/>
<organism evidence="1 2">
    <name type="scientific">Oricola cellulosilytica</name>
    <dbReference type="NCBI Taxonomy" id="1429082"/>
    <lineage>
        <taxon>Bacteria</taxon>
        <taxon>Pseudomonadati</taxon>
        <taxon>Pseudomonadota</taxon>
        <taxon>Alphaproteobacteria</taxon>
        <taxon>Hyphomicrobiales</taxon>
        <taxon>Ahrensiaceae</taxon>
        <taxon>Oricola</taxon>
    </lineage>
</organism>
<dbReference type="OrthoDB" id="8456545at2"/>
<dbReference type="EMBL" id="SJST01000002">
    <property type="protein sequence ID" value="TCD15172.1"/>
    <property type="molecule type" value="Genomic_DNA"/>
</dbReference>
<gene>
    <name evidence="1" type="ORF">E0D97_06380</name>
</gene>
<evidence type="ECO:0000313" key="1">
    <source>
        <dbReference type="EMBL" id="TCD15172.1"/>
    </source>
</evidence>
<dbReference type="RefSeq" id="WP_131566920.1">
    <property type="nucleotide sequence ID" value="NZ_JAINFK010000004.1"/>
</dbReference>
<reference evidence="1 2" key="1">
    <citation type="journal article" date="2015" name="Antonie Van Leeuwenhoek">
        <title>Oricola cellulosilytica gen. nov., sp. nov., a cellulose-degrading bacterium of the family Phyllobacteriaceae isolated from surface seashore water, and emended descriptions of Mesorhizobium loti and Phyllobacterium myrsinacearum.</title>
        <authorList>
            <person name="Hameed A."/>
            <person name="Shahina M."/>
            <person name="Lai W.A."/>
            <person name="Lin S.Y."/>
            <person name="Young L.S."/>
            <person name="Liu Y.C."/>
            <person name="Hsu Y.H."/>
            <person name="Young C.C."/>
        </authorList>
    </citation>
    <scope>NUCLEOTIDE SEQUENCE [LARGE SCALE GENOMIC DNA]</scope>
    <source>
        <strain evidence="1 2">KCTC 52183</strain>
    </source>
</reference>
<sequence length="76" mass="8513">MRRIGTGTASLNNWTPKRAHSFSMRRVLKIEGLLQEIGYCYGDVDNTVVMECDDVLNHLSAIKEALDESLAEGKML</sequence>
<comment type="caution">
    <text evidence="1">The sequence shown here is derived from an EMBL/GenBank/DDBJ whole genome shotgun (WGS) entry which is preliminary data.</text>
</comment>
<evidence type="ECO:0000313" key="2">
    <source>
        <dbReference type="Proteomes" id="UP000291301"/>
    </source>
</evidence>
<proteinExistence type="predicted"/>
<keyword evidence="2" id="KW-1185">Reference proteome</keyword>
<dbReference type="Proteomes" id="UP000291301">
    <property type="component" value="Unassembled WGS sequence"/>
</dbReference>
<accession>A0A4R0PCH7</accession>
<protein>
    <submittedName>
        <fullName evidence="1">Uncharacterized protein</fullName>
    </submittedName>
</protein>